<evidence type="ECO:0000313" key="3">
    <source>
        <dbReference type="EMBL" id="UVI35937.1"/>
    </source>
</evidence>
<evidence type="ECO:0000313" key="4">
    <source>
        <dbReference type="Proteomes" id="UP001064879"/>
    </source>
</evidence>
<feature type="compositionally biased region" description="Acidic residues" evidence="1">
    <location>
        <begin position="263"/>
        <end position="275"/>
    </location>
</feature>
<evidence type="ECO:0000256" key="1">
    <source>
        <dbReference type="SAM" id="MobiDB-lite"/>
    </source>
</evidence>
<gene>
    <name evidence="3" type="ORF">L1F31_17770</name>
</gene>
<feature type="compositionally biased region" description="Low complexity" evidence="1">
    <location>
        <begin position="226"/>
        <end position="250"/>
    </location>
</feature>
<protein>
    <recommendedName>
        <fullName evidence="5">DUF308 domain-containing protein</fullName>
    </recommendedName>
</protein>
<dbReference type="Proteomes" id="UP001064879">
    <property type="component" value="Chromosome"/>
</dbReference>
<feature type="transmembrane region" description="Helical" evidence="2">
    <location>
        <begin position="69"/>
        <end position="86"/>
    </location>
</feature>
<sequence length="283" mass="29927">MSTEDPRTESTPPRTEAAPQAIAAASRLGWPMVVRGILGVVFGIVTVFWPRDSSNPLQLSMPTEVVDHLAIGYLILFALALVFQAVRSPLNVRTAIFGQAVIAIPAIVFLFLADHPAELRAALSIWALLHGALEFWAYRQLRSQPMASDFLIASGVHVLLGIILVFGDGMEALSILGFTGAATLIAGVIFIIGGYSRLSKGRQLAKLGALPEQIDTPTEATDRADAAPSRAADAADDTNPSDAADTSDPADAADESDRTTEATGDDAENPNDPENDTPATKEP</sequence>
<proteinExistence type="predicted"/>
<evidence type="ECO:0008006" key="5">
    <source>
        <dbReference type="Google" id="ProtNLM"/>
    </source>
</evidence>
<keyword evidence="2" id="KW-1133">Transmembrane helix</keyword>
<feature type="transmembrane region" description="Helical" evidence="2">
    <location>
        <begin position="173"/>
        <end position="196"/>
    </location>
</feature>
<evidence type="ECO:0000256" key="2">
    <source>
        <dbReference type="SAM" id="Phobius"/>
    </source>
</evidence>
<feature type="transmembrane region" description="Helical" evidence="2">
    <location>
        <begin position="32"/>
        <end position="49"/>
    </location>
</feature>
<keyword evidence="2" id="KW-0472">Membrane</keyword>
<feature type="transmembrane region" description="Helical" evidence="2">
    <location>
        <begin position="95"/>
        <end position="113"/>
    </location>
</feature>
<keyword evidence="4" id="KW-1185">Reference proteome</keyword>
<dbReference type="RefSeq" id="WP_265418552.1">
    <property type="nucleotide sequence ID" value="NZ_CP093443.1"/>
</dbReference>
<accession>A0ABY5SMY3</accession>
<keyword evidence="2" id="KW-0812">Transmembrane</keyword>
<feature type="region of interest" description="Disordered" evidence="1">
    <location>
        <begin position="215"/>
        <end position="283"/>
    </location>
</feature>
<feature type="transmembrane region" description="Helical" evidence="2">
    <location>
        <begin position="150"/>
        <end position="167"/>
    </location>
</feature>
<organism evidence="3 4">
    <name type="scientific">Brevibacterium spongiae</name>
    <dbReference type="NCBI Taxonomy" id="2909672"/>
    <lineage>
        <taxon>Bacteria</taxon>
        <taxon>Bacillati</taxon>
        <taxon>Actinomycetota</taxon>
        <taxon>Actinomycetes</taxon>
        <taxon>Micrococcales</taxon>
        <taxon>Brevibacteriaceae</taxon>
        <taxon>Brevibacterium</taxon>
    </lineage>
</organism>
<name>A0ABY5SMY3_9MICO</name>
<reference evidence="3" key="1">
    <citation type="submission" date="2022-03" db="EMBL/GenBank/DDBJ databases">
        <title>Brevibacterium spongiae sp. nov., isolated from marine sponge.</title>
        <authorList>
            <person name="Li Z."/>
            <person name="Zhang M."/>
        </authorList>
    </citation>
    <scope>NUCLEOTIDE SEQUENCE</scope>
    <source>
        <strain evidence="3">WHS-Z9</strain>
    </source>
</reference>
<dbReference type="EMBL" id="CP093443">
    <property type="protein sequence ID" value="UVI35937.1"/>
    <property type="molecule type" value="Genomic_DNA"/>
</dbReference>
<feature type="transmembrane region" description="Helical" evidence="2">
    <location>
        <begin position="119"/>
        <end position="138"/>
    </location>
</feature>